<proteinExistence type="predicted"/>
<evidence type="ECO:0000313" key="1">
    <source>
        <dbReference type="EMBL" id="GFR96459.1"/>
    </source>
</evidence>
<dbReference type="EMBL" id="BMAT01001966">
    <property type="protein sequence ID" value="GFR96459.1"/>
    <property type="molecule type" value="Genomic_DNA"/>
</dbReference>
<keyword evidence="1" id="KW-0547">Nucleotide-binding</keyword>
<protein>
    <submittedName>
        <fullName evidence="1">ATP-dependent DNA helicase</fullName>
    </submittedName>
</protein>
<comment type="caution">
    <text evidence="1">The sequence shown here is derived from an EMBL/GenBank/DDBJ whole genome shotgun (WGS) entry which is preliminary data.</text>
</comment>
<organism evidence="1 2">
    <name type="scientific">Elysia marginata</name>
    <dbReference type="NCBI Taxonomy" id="1093978"/>
    <lineage>
        <taxon>Eukaryota</taxon>
        <taxon>Metazoa</taxon>
        <taxon>Spiralia</taxon>
        <taxon>Lophotrochozoa</taxon>
        <taxon>Mollusca</taxon>
        <taxon>Gastropoda</taxon>
        <taxon>Heterobranchia</taxon>
        <taxon>Euthyneura</taxon>
        <taxon>Panpulmonata</taxon>
        <taxon>Sacoglossa</taxon>
        <taxon>Placobranchoidea</taxon>
        <taxon>Plakobranchidae</taxon>
        <taxon>Elysia</taxon>
    </lineage>
</organism>
<keyword evidence="2" id="KW-1185">Reference proteome</keyword>
<dbReference type="Proteomes" id="UP000762676">
    <property type="component" value="Unassembled WGS sequence"/>
</dbReference>
<reference evidence="1 2" key="1">
    <citation type="journal article" date="2021" name="Elife">
        <title>Chloroplast acquisition without the gene transfer in kleptoplastic sea slugs, Plakobranchus ocellatus.</title>
        <authorList>
            <person name="Maeda T."/>
            <person name="Takahashi S."/>
            <person name="Yoshida T."/>
            <person name="Shimamura S."/>
            <person name="Takaki Y."/>
            <person name="Nagai Y."/>
            <person name="Toyoda A."/>
            <person name="Suzuki Y."/>
            <person name="Arimoto A."/>
            <person name="Ishii H."/>
            <person name="Satoh N."/>
            <person name="Nishiyama T."/>
            <person name="Hasebe M."/>
            <person name="Maruyama T."/>
            <person name="Minagawa J."/>
            <person name="Obokata J."/>
            <person name="Shigenobu S."/>
        </authorList>
    </citation>
    <scope>NUCLEOTIDE SEQUENCE [LARGE SCALE GENOMIC DNA]</scope>
</reference>
<dbReference type="GO" id="GO:0004386">
    <property type="term" value="F:helicase activity"/>
    <property type="evidence" value="ECO:0007669"/>
    <property type="project" value="UniProtKB-KW"/>
</dbReference>
<evidence type="ECO:0000313" key="2">
    <source>
        <dbReference type="Proteomes" id="UP000762676"/>
    </source>
</evidence>
<name>A0AAV4HFV4_9GAST</name>
<dbReference type="AlphaFoldDB" id="A0AAV4HFV4"/>
<keyword evidence="1" id="KW-0378">Hydrolase</keyword>
<accession>A0AAV4HFV4</accession>
<dbReference type="Gene3D" id="3.60.10.10">
    <property type="entry name" value="Endonuclease/exonuclease/phosphatase"/>
    <property type="match status" value="1"/>
</dbReference>
<keyword evidence="1" id="KW-0067">ATP-binding</keyword>
<gene>
    <name evidence="1" type="ORF">ElyMa_000970000</name>
</gene>
<sequence length="100" mass="11307">MQDLIGQLKSKTLNFMIIEDLNYHFDFNTSADAAKARDLLAENDLQQVVNFPTHKAQHVIDWVIAPKSGNSIKLIDVTTKSVSDHAIITMIWPLVSHQSY</sequence>
<dbReference type="InterPro" id="IPR036691">
    <property type="entry name" value="Endo/exonu/phosph_ase_sf"/>
</dbReference>
<keyword evidence="1" id="KW-0347">Helicase</keyword>